<evidence type="ECO:0000256" key="2">
    <source>
        <dbReference type="ARBA" id="ARBA00009904"/>
    </source>
</evidence>
<sequence length="879" mass="101034">MSLLRSESMHLYQFTCFKDNAPKAMLKFGALDCIQFIDLNKREQSFNLVYGKEIKRCEETLRNLQILIQESSAWKIPMTTPKTIQELEKALTKIQAKPGQTNSAIFDDIEEEIRKCREWKEETMKSYYETKKDLVSLVLMREVYKMGREKYRLAARIGEVRGDGNSSKDMLKEPLLDQNVSGYYAAISIANIAGVVGKEDSIRLRRLVFRATRGKAIVITQDVSAEILREEGILAPKTMYLIIFQKGDFIHQRLTTICESFNSEKYDLPEPEESQNIISELTSNISKIREVIITMNAEIKEFFWSINQIPNSSLSRFMIYQSFIRRELAIHNTLNKLVPINSLIHGFFWSPLPNRKIQENIQLIQSEHRFPGLQALELMEEDVSNGHKLIPPTKIRSNDFIEPFQQIVNTYGVPGYKEVNPAYFTIITFPFLFGVMFGDIGHGLLLFLFSAYLCLRNDHISSDSFLSYFLPARYLLLLMGFFSTFCGLCYNDMMSIPLGLFGDSCYSKIYEVTIQECVYPIGIDPTWYTSSFSITFINSMKMKLSVIIAVAHMALGICMKALNAIHFKSKLDFYFEFLPQIVLLLALFGYMDLLIILKWLSNYSGEEHMAPSIINTMINIPLKGAMIEGYPFIDSIEKNQQISLTLLLIAIICIPLMLIPKPFILINALQHDKDQTDIISFQDPNREGQEESYHRLYDEDETQGNPIGDTRQGNEEEKRMREESPKNESNFSRDSEIDKLMKKISLISEDNSPSHTASEIFIHQLIETIEFVLGTISNTASYLRLWALSLAHSQLAEVFFELVLWSGVKAQNPIMIFIGFMVFATASFAVLMCMDLMECFLHTLRLHWVEFQNKFYKGNGTLFAPLNFRSCITEIAQLN</sequence>
<gene>
    <name evidence="11" type="ORF">ECRASSUSDP1_LOCUS25681</name>
</gene>
<dbReference type="GO" id="GO:0051117">
    <property type="term" value="F:ATPase binding"/>
    <property type="evidence" value="ECO:0007669"/>
    <property type="project" value="TreeGrafter"/>
</dbReference>
<reference evidence="11" key="1">
    <citation type="submission" date="2023-07" db="EMBL/GenBank/DDBJ databases">
        <authorList>
            <consortium name="AG Swart"/>
            <person name="Singh M."/>
            <person name="Singh A."/>
            <person name="Seah K."/>
            <person name="Emmerich C."/>
        </authorList>
    </citation>
    <scope>NUCLEOTIDE SEQUENCE</scope>
    <source>
        <strain evidence="11">DP1</strain>
    </source>
</reference>
<evidence type="ECO:0000256" key="4">
    <source>
        <dbReference type="ARBA" id="ARBA00022692"/>
    </source>
</evidence>
<keyword evidence="6 9" id="KW-1133">Transmembrane helix</keyword>
<keyword evidence="4 9" id="KW-0812">Transmembrane</keyword>
<evidence type="ECO:0000256" key="3">
    <source>
        <dbReference type="ARBA" id="ARBA00022448"/>
    </source>
</evidence>
<feature type="transmembrane region" description="Helical" evidence="9">
    <location>
        <begin position="423"/>
        <end position="452"/>
    </location>
</feature>
<protein>
    <recommendedName>
        <fullName evidence="9">V-type proton ATPase subunit a</fullName>
    </recommendedName>
</protein>
<comment type="caution">
    <text evidence="11">The sequence shown here is derived from an EMBL/GenBank/DDBJ whole genome shotgun (WGS) entry which is preliminary data.</text>
</comment>
<evidence type="ECO:0000256" key="7">
    <source>
        <dbReference type="ARBA" id="ARBA00023065"/>
    </source>
</evidence>
<keyword evidence="12" id="KW-1185">Reference proteome</keyword>
<proteinExistence type="inferred from homology"/>
<evidence type="ECO:0000256" key="8">
    <source>
        <dbReference type="ARBA" id="ARBA00023136"/>
    </source>
</evidence>
<keyword evidence="3 9" id="KW-0813">Transport</keyword>
<dbReference type="EMBL" id="CAMPGE010026474">
    <property type="protein sequence ID" value="CAI2384160.1"/>
    <property type="molecule type" value="Genomic_DNA"/>
</dbReference>
<evidence type="ECO:0000313" key="12">
    <source>
        <dbReference type="Proteomes" id="UP001295684"/>
    </source>
</evidence>
<comment type="similarity">
    <text evidence="2 9">Belongs to the V-ATPase 116 kDa subunit family.</text>
</comment>
<evidence type="ECO:0000256" key="9">
    <source>
        <dbReference type="RuleBase" id="RU361189"/>
    </source>
</evidence>
<dbReference type="Pfam" id="PF01496">
    <property type="entry name" value="V_ATPase_I"/>
    <property type="match status" value="1"/>
</dbReference>
<feature type="transmembrane region" description="Helical" evidence="9">
    <location>
        <begin position="544"/>
        <end position="565"/>
    </location>
</feature>
<dbReference type="PANTHER" id="PTHR11629:SF63">
    <property type="entry name" value="V-TYPE PROTON ATPASE SUBUNIT A"/>
    <property type="match status" value="1"/>
</dbReference>
<dbReference type="GO" id="GO:0007035">
    <property type="term" value="P:vacuolar acidification"/>
    <property type="evidence" value="ECO:0007669"/>
    <property type="project" value="TreeGrafter"/>
</dbReference>
<dbReference type="Proteomes" id="UP001295684">
    <property type="component" value="Unassembled WGS sequence"/>
</dbReference>
<keyword evidence="5 9" id="KW-0375">Hydrogen ion transport</keyword>
<feature type="transmembrane region" description="Helical" evidence="9">
    <location>
        <begin position="472"/>
        <end position="490"/>
    </location>
</feature>
<dbReference type="AlphaFoldDB" id="A0AAD1Y4P2"/>
<evidence type="ECO:0000256" key="5">
    <source>
        <dbReference type="ARBA" id="ARBA00022781"/>
    </source>
</evidence>
<dbReference type="PANTHER" id="PTHR11629">
    <property type="entry name" value="VACUOLAR PROTON ATPASES"/>
    <property type="match status" value="1"/>
</dbReference>
<feature type="region of interest" description="Disordered" evidence="10">
    <location>
        <begin position="696"/>
        <end position="732"/>
    </location>
</feature>
<feature type="transmembrane region" description="Helical" evidence="9">
    <location>
        <begin position="814"/>
        <end position="837"/>
    </location>
</feature>
<dbReference type="InterPro" id="IPR026028">
    <property type="entry name" value="V-type_ATPase_116kDa_su_euka"/>
</dbReference>
<organism evidence="11 12">
    <name type="scientific">Euplotes crassus</name>
    <dbReference type="NCBI Taxonomy" id="5936"/>
    <lineage>
        <taxon>Eukaryota</taxon>
        <taxon>Sar</taxon>
        <taxon>Alveolata</taxon>
        <taxon>Ciliophora</taxon>
        <taxon>Intramacronucleata</taxon>
        <taxon>Spirotrichea</taxon>
        <taxon>Hypotrichia</taxon>
        <taxon>Euplotida</taxon>
        <taxon>Euplotidae</taxon>
        <taxon>Moneuplotes</taxon>
    </lineage>
</organism>
<comment type="subcellular location">
    <subcellularLocation>
        <location evidence="1">Membrane</location>
        <topology evidence="1">Multi-pass membrane protein</topology>
    </subcellularLocation>
</comment>
<feature type="compositionally biased region" description="Basic and acidic residues" evidence="10">
    <location>
        <begin position="712"/>
        <end position="732"/>
    </location>
</feature>
<dbReference type="GO" id="GO:0046961">
    <property type="term" value="F:proton-transporting ATPase activity, rotational mechanism"/>
    <property type="evidence" value="ECO:0007669"/>
    <property type="project" value="InterPro"/>
</dbReference>
<dbReference type="InterPro" id="IPR002490">
    <property type="entry name" value="V-ATPase_116kDa_su"/>
</dbReference>
<feature type="transmembrane region" description="Helical" evidence="9">
    <location>
        <begin position="639"/>
        <end position="659"/>
    </location>
</feature>
<dbReference type="GO" id="GO:0000220">
    <property type="term" value="C:vacuolar proton-transporting V-type ATPase, V0 domain"/>
    <property type="evidence" value="ECO:0007669"/>
    <property type="project" value="InterPro"/>
</dbReference>
<accession>A0AAD1Y4P2</accession>
<evidence type="ECO:0000256" key="1">
    <source>
        <dbReference type="ARBA" id="ARBA00004141"/>
    </source>
</evidence>
<evidence type="ECO:0000256" key="6">
    <source>
        <dbReference type="ARBA" id="ARBA00022989"/>
    </source>
</evidence>
<name>A0AAD1Y4P2_EUPCR</name>
<keyword evidence="7 9" id="KW-0406">Ion transport</keyword>
<keyword evidence="8 9" id="KW-0472">Membrane</keyword>
<feature type="transmembrane region" description="Helical" evidence="9">
    <location>
        <begin position="577"/>
        <end position="600"/>
    </location>
</feature>
<dbReference type="PIRSF" id="PIRSF001293">
    <property type="entry name" value="ATP6V0A1"/>
    <property type="match status" value="1"/>
</dbReference>
<comment type="function">
    <text evidence="9">Essential component of the vacuolar proton pump (V-ATPase), a multimeric enzyme that catalyzes the translocation of protons across the membranes. Required for assembly and activity of the V-ATPase.</text>
</comment>
<evidence type="ECO:0000313" key="11">
    <source>
        <dbReference type="EMBL" id="CAI2384160.1"/>
    </source>
</evidence>
<evidence type="ECO:0000256" key="10">
    <source>
        <dbReference type="SAM" id="MobiDB-lite"/>
    </source>
</evidence>